<evidence type="ECO:0000256" key="3">
    <source>
        <dbReference type="ARBA" id="ARBA00022692"/>
    </source>
</evidence>
<keyword evidence="4 7" id="KW-1133">Transmembrane helix</keyword>
<keyword evidence="9" id="KW-1185">Reference proteome</keyword>
<feature type="compositionally biased region" description="Low complexity" evidence="6">
    <location>
        <begin position="517"/>
        <end position="567"/>
    </location>
</feature>
<feature type="compositionally biased region" description="Basic and acidic residues" evidence="6">
    <location>
        <begin position="683"/>
        <end position="697"/>
    </location>
</feature>
<accession>A0A9Q5N3I6</accession>
<dbReference type="GO" id="GO:0005886">
    <property type="term" value="C:plasma membrane"/>
    <property type="evidence" value="ECO:0007669"/>
    <property type="project" value="TreeGrafter"/>
</dbReference>
<feature type="transmembrane region" description="Helical" evidence="7">
    <location>
        <begin position="254"/>
        <end position="274"/>
    </location>
</feature>
<evidence type="ECO:0000256" key="7">
    <source>
        <dbReference type="SAM" id="Phobius"/>
    </source>
</evidence>
<reference evidence="8" key="1">
    <citation type="submission" date="2016-06" db="EMBL/GenBank/DDBJ databases">
        <title>Draft Genome sequence of the fungus Inonotus baumii.</title>
        <authorList>
            <person name="Zhu H."/>
            <person name="Lin W."/>
        </authorList>
    </citation>
    <scope>NUCLEOTIDE SEQUENCE</scope>
    <source>
        <strain evidence="8">821</strain>
    </source>
</reference>
<evidence type="ECO:0000256" key="1">
    <source>
        <dbReference type="ARBA" id="ARBA00004141"/>
    </source>
</evidence>
<proteinExistence type="predicted"/>
<evidence type="ECO:0000313" key="9">
    <source>
        <dbReference type="Proteomes" id="UP000757232"/>
    </source>
</evidence>
<dbReference type="Pfam" id="PF07690">
    <property type="entry name" value="MFS_1"/>
    <property type="match status" value="1"/>
</dbReference>
<evidence type="ECO:0000313" key="8">
    <source>
        <dbReference type="EMBL" id="OCB84571.1"/>
    </source>
</evidence>
<feature type="compositionally biased region" description="Polar residues" evidence="6">
    <location>
        <begin position="824"/>
        <end position="857"/>
    </location>
</feature>
<keyword evidence="2" id="KW-0813">Transport</keyword>
<feature type="compositionally biased region" description="Low complexity" evidence="6">
    <location>
        <begin position="803"/>
        <end position="814"/>
    </location>
</feature>
<feature type="region of interest" description="Disordered" evidence="6">
    <location>
        <begin position="360"/>
        <end position="405"/>
    </location>
</feature>
<feature type="compositionally biased region" description="Polar residues" evidence="6">
    <location>
        <begin position="929"/>
        <end position="941"/>
    </location>
</feature>
<gene>
    <name evidence="8" type="ORF">A7U60_g8557</name>
</gene>
<dbReference type="InterPro" id="IPR036259">
    <property type="entry name" value="MFS_trans_sf"/>
</dbReference>
<organism evidence="8 9">
    <name type="scientific">Sanghuangporus baumii</name>
    <name type="common">Phellinus baumii</name>
    <dbReference type="NCBI Taxonomy" id="108892"/>
    <lineage>
        <taxon>Eukaryota</taxon>
        <taxon>Fungi</taxon>
        <taxon>Dikarya</taxon>
        <taxon>Basidiomycota</taxon>
        <taxon>Agaricomycotina</taxon>
        <taxon>Agaricomycetes</taxon>
        <taxon>Hymenochaetales</taxon>
        <taxon>Hymenochaetaceae</taxon>
        <taxon>Sanghuangporus</taxon>
    </lineage>
</organism>
<dbReference type="InterPro" id="IPR011701">
    <property type="entry name" value="MFS"/>
</dbReference>
<feature type="compositionally biased region" description="Gly residues" evidence="6">
    <location>
        <begin position="890"/>
        <end position="902"/>
    </location>
</feature>
<feature type="compositionally biased region" description="Low complexity" evidence="6">
    <location>
        <begin position="772"/>
        <end position="781"/>
    </location>
</feature>
<dbReference type="GO" id="GO:0098717">
    <property type="term" value="P:pantothenate import across plasma membrane"/>
    <property type="evidence" value="ECO:0007669"/>
    <property type="project" value="TreeGrafter"/>
</dbReference>
<protein>
    <submittedName>
        <fullName evidence="8">MFS general substrate transporter</fullName>
    </submittedName>
</protein>
<comment type="caution">
    <text evidence="8">The sequence shown here is derived from an EMBL/GenBank/DDBJ whole genome shotgun (WGS) entry which is preliminary data.</text>
</comment>
<comment type="subcellular location">
    <subcellularLocation>
        <location evidence="1">Membrane</location>
        <topology evidence="1">Multi-pass membrane protein</topology>
    </subcellularLocation>
</comment>
<feature type="transmembrane region" description="Helical" evidence="7">
    <location>
        <begin position="228"/>
        <end position="248"/>
    </location>
</feature>
<dbReference type="PANTHER" id="PTHR43791:SF4">
    <property type="entry name" value="PANTOTHENATE TRANSPORTER FEN2"/>
    <property type="match status" value="1"/>
</dbReference>
<dbReference type="EMBL" id="LNZH02000215">
    <property type="protein sequence ID" value="OCB84571.1"/>
    <property type="molecule type" value="Genomic_DNA"/>
</dbReference>
<feature type="transmembrane region" description="Helical" evidence="7">
    <location>
        <begin position="85"/>
        <end position="107"/>
    </location>
</feature>
<dbReference type="GO" id="GO:0015233">
    <property type="term" value="F:pantothenate transmembrane transporter activity"/>
    <property type="evidence" value="ECO:0007669"/>
    <property type="project" value="TreeGrafter"/>
</dbReference>
<feature type="transmembrane region" description="Helical" evidence="7">
    <location>
        <begin position="286"/>
        <end position="308"/>
    </location>
</feature>
<dbReference type="SUPFAM" id="SSF103473">
    <property type="entry name" value="MFS general substrate transporter"/>
    <property type="match status" value="1"/>
</dbReference>
<feature type="compositionally biased region" description="Polar residues" evidence="6">
    <location>
        <begin position="721"/>
        <end position="745"/>
    </location>
</feature>
<dbReference type="FunFam" id="1.20.1250.20:FF:000386">
    <property type="entry name" value="MFS general substrate transporter"/>
    <property type="match status" value="1"/>
</dbReference>
<dbReference type="AlphaFoldDB" id="A0A9Q5N3I6"/>
<dbReference type="PANTHER" id="PTHR43791">
    <property type="entry name" value="PERMEASE-RELATED"/>
    <property type="match status" value="1"/>
</dbReference>
<feature type="transmembrane region" description="Helical" evidence="7">
    <location>
        <begin position="320"/>
        <end position="340"/>
    </location>
</feature>
<evidence type="ECO:0000256" key="6">
    <source>
        <dbReference type="SAM" id="MobiDB-lite"/>
    </source>
</evidence>
<feature type="compositionally biased region" description="Low complexity" evidence="6">
    <location>
        <begin position="910"/>
        <end position="921"/>
    </location>
</feature>
<feature type="region of interest" description="Disordered" evidence="6">
    <location>
        <begin position="683"/>
        <end position="784"/>
    </location>
</feature>
<feature type="compositionally biased region" description="Polar residues" evidence="6">
    <location>
        <begin position="573"/>
        <end position="587"/>
    </location>
</feature>
<dbReference type="Proteomes" id="UP000757232">
    <property type="component" value="Unassembled WGS sequence"/>
</dbReference>
<dbReference type="OrthoDB" id="3639251at2759"/>
<evidence type="ECO:0000256" key="5">
    <source>
        <dbReference type="ARBA" id="ARBA00023136"/>
    </source>
</evidence>
<name>A0A9Q5N3I6_SANBA</name>
<feature type="transmembrane region" description="Helical" evidence="7">
    <location>
        <begin position="53"/>
        <end position="73"/>
    </location>
</feature>
<dbReference type="Gene3D" id="1.20.1250.20">
    <property type="entry name" value="MFS general substrate transporter like domains"/>
    <property type="match status" value="2"/>
</dbReference>
<feature type="region of interest" description="Disordered" evidence="6">
    <location>
        <begin position="511"/>
        <end position="587"/>
    </location>
</feature>
<keyword evidence="5 7" id="KW-0472">Membrane</keyword>
<evidence type="ECO:0000256" key="4">
    <source>
        <dbReference type="ARBA" id="ARBA00022989"/>
    </source>
</evidence>
<evidence type="ECO:0000256" key="2">
    <source>
        <dbReference type="ARBA" id="ARBA00022448"/>
    </source>
</evidence>
<feature type="compositionally biased region" description="Acidic residues" evidence="6">
    <location>
        <begin position="372"/>
        <end position="381"/>
    </location>
</feature>
<sequence>MVASNADRLGSLNILIWAIRFLQGIAESSTFVGTHYILGSWYKPAELGKRSGIFTSSGLIGTLFSGVLQGAVYRNLNGHAGRSGWRWLFIIDGVITLPIAFYGFLIFPNVPATANVFYISERERLLASTRLEEASDVEIDTSKGNLSWNLARRVLGRWRWYGCSLLFAISGETESFGSNNLMGQWLKAIGGFSVEQVDYYPLGQTAFAIASTLVCATWTDYTRARWPVLVYMSIACIISSILILIWSTPIAVKFFAYYLSGASYAGQATTFAWANQICADDHQERAVVLASMNMWNNVINAWWPLLFYPATDAPRFRKGMIAMLCTCVATLGVTALVWYLERREWRMKGLERQGRRNRREWGNNGRHAQDEFDREDVDANADGEGGEKQVESRYSGGSGMRGSDESEQRALALSGFYLSIDAYSTPNSCARRSDALRTTDTPLRFITFVVMAPSYGFGEAALQRRALFGLLPDGNDATSSSTDTATATTTGGGGLLGGLTSVVGSVTSALGGIGDGTTSSTSSIRSTVSSTSSSSSAASASTTSSSSDTSSSTISSSSSVSTSTASATPPPESTTQPVSQSEATTTYLSTSDNQVVTITATRQASAIVTSSAESESATAAGSQKSFLQNKPLSGTVFALVGLIGLVILILISTWFVRRKRRNRLEREAETFHDVWPSADADANEKRDLARMPSDRTARSNTDSDQALIGGGGARSGYGHRQQLSDGTIKQGLSSPPLQMQMQQGSPAMGMGMNTFNPLPAPPGLTGARAAPQRQQQQQQQQGYSAYESPYAAYQQPVYMPRSQLQAQQQQQQQANVQRAPMNGSAWSGGTTFGGNQQYHAGGMTQPNVVPSIPQEQAQGYVGRSSDGSAGSSSPTNRGPPSVFGHKSSGSGSGTAIGTGSGGQQRNDVRASASSDAYADYAFATGPGQNGSQPRNLTIANV</sequence>
<keyword evidence="3 7" id="KW-0812">Transmembrane</keyword>
<feature type="compositionally biased region" description="Low complexity" evidence="6">
    <location>
        <begin position="862"/>
        <end position="873"/>
    </location>
</feature>
<feature type="region of interest" description="Disordered" evidence="6">
    <location>
        <begin position="801"/>
        <end position="941"/>
    </location>
</feature>
<feature type="transmembrane region" description="Helical" evidence="7">
    <location>
        <begin position="632"/>
        <end position="656"/>
    </location>
</feature>